<sequence length="139" mass="16081">MTSKLTKDQLEAIRLRYERSSGGYWMVEDGCYVCDVSNTRKVNDGEDYVGSVVIADCVKGEDAEFIAFAHDEDIPRLLSHIEYLEERLKKLSLKYSVANDLLSDLHEYLEDTIYCYDAIYYELSSYLNAEMGDEDDDER</sequence>
<name>A0AAJ3Z1M4_9BACI</name>
<dbReference type="RefSeq" id="WP_128748362.1">
    <property type="nucleotide sequence ID" value="NZ_CP035232.1"/>
</dbReference>
<proteinExistence type="predicted"/>
<dbReference type="GeneID" id="82855207"/>
<dbReference type="Proteomes" id="UP000288675">
    <property type="component" value="Chromosome"/>
</dbReference>
<dbReference type="AlphaFoldDB" id="A0AAJ3Z1M4"/>
<protein>
    <submittedName>
        <fullName evidence="1">Uncharacterized protein</fullName>
    </submittedName>
</protein>
<accession>A0AAJ3Z1M4</accession>
<evidence type="ECO:0000313" key="2">
    <source>
        <dbReference type="Proteomes" id="UP000288675"/>
    </source>
</evidence>
<reference evidence="1 2" key="1">
    <citation type="submission" date="2019-01" db="EMBL/GenBank/DDBJ databases">
        <title>Genome sequence of Bacillus glycinifermentans SRCM103574.</title>
        <authorList>
            <person name="Kong H.-J."/>
            <person name="Jeong S.-Y."/>
            <person name="Jeong D.-Y."/>
        </authorList>
    </citation>
    <scope>NUCLEOTIDE SEQUENCE [LARGE SCALE GENOMIC DNA]</scope>
    <source>
        <strain evidence="1 2">SRCM103574</strain>
    </source>
</reference>
<dbReference type="EMBL" id="CP035232">
    <property type="protein sequence ID" value="QAT67156.1"/>
    <property type="molecule type" value="Genomic_DNA"/>
</dbReference>
<evidence type="ECO:0000313" key="1">
    <source>
        <dbReference type="EMBL" id="QAT67156.1"/>
    </source>
</evidence>
<organism evidence="1 2">
    <name type="scientific">Bacillus glycinifermentans</name>
    <dbReference type="NCBI Taxonomy" id="1664069"/>
    <lineage>
        <taxon>Bacteria</taxon>
        <taxon>Bacillati</taxon>
        <taxon>Bacillota</taxon>
        <taxon>Bacilli</taxon>
        <taxon>Bacillales</taxon>
        <taxon>Bacillaceae</taxon>
        <taxon>Bacillus</taxon>
    </lineage>
</organism>
<gene>
    <name evidence="1" type="ORF">EQZ20_21250</name>
</gene>